<evidence type="ECO:0000313" key="3">
    <source>
        <dbReference type="Proteomes" id="UP001218188"/>
    </source>
</evidence>
<evidence type="ECO:0000313" key="2">
    <source>
        <dbReference type="EMBL" id="KAJ7044276.1"/>
    </source>
</evidence>
<feature type="compositionally biased region" description="Basic and acidic residues" evidence="1">
    <location>
        <begin position="203"/>
        <end position="225"/>
    </location>
</feature>
<proteinExistence type="predicted"/>
<protein>
    <submittedName>
        <fullName evidence="2">Uncharacterized protein</fullName>
    </submittedName>
</protein>
<dbReference type="Proteomes" id="UP001218188">
    <property type="component" value="Unassembled WGS sequence"/>
</dbReference>
<sequence length="245" mass="26590">MFEEAADFTQGEVKAYRKFAFPDALAVPGHDPFFSVEDAPSCVISHRFQLYLTYDDSALVTSPWTPDNASATQLKAYRSYILSDQYLGHPYFSLESPETWINPEVFETYMSMTYGSFEDYHGRHHNSTPFSSRAPSRAASSVAGSRASSRVSFIPSSKASSPVQIVILKFGQAVPPSVFRRAARPIRFAPVAELAAATPTPADKAHETNPAGDHRADNGKKRAVEEGAGGATAKKPRGAPSANPT</sequence>
<gene>
    <name evidence="2" type="ORF">C8F04DRAFT_1356635</name>
</gene>
<feature type="region of interest" description="Disordered" evidence="1">
    <location>
        <begin position="197"/>
        <end position="245"/>
    </location>
</feature>
<reference evidence="2" key="1">
    <citation type="submission" date="2023-03" db="EMBL/GenBank/DDBJ databases">
        <title>Massive genome expansion in bonnet fungi (Mycena s.s.) driven by repeated elements and novel gene families across ecological guilds.</title>
        <authorList>
            <consortium name="Lawrence Berkeley National Laboratory"/>
            <person name="Harder C.B."/>
            <person name="Miyauchi S."/>
            <person name="Viragh M."/>
            <person name="Kuo A."/>
            <person name="Thoen E."/>
            <person name="Andreopoulos B."/>
            <person name="Lu D."/>
            <person name="Skrede I."/>
            <person name="Drula E."/>
            <person name="Henrissat B."/>
            <person name="Morin E."/>
            <person name="Kohler A."/>
            <person name="Barry K."/>
            <person name="LaButti K."/>
            <person name="Morin E."/>
            <person name="Salamov A."/>
            <person name="Lipzen A."/>
            <person name="Mereny Z."/>
            <person name="Hegedus B."/>
            <person name="Baldrian P."/>
            <person name="Stursova M."/>
            <person name="Weitz H."/>
            <person name="Taylor A."/>
            <person name="Grigoriev I.V."/>
            <person name="Nagy L.G."/>
            <person name="Martin F."/>
            <person name="Kauserud H."/>
        </authorList>
    </citation>
    <scope>NUCLEOTIDE SEQUENCE</scope>
    <source>
        <strain evidence="2">CBHHK200</strain>
    </source>
</reference>
<dbReference type="AlphaFoldDB" id="A0AAD6TF97"/>
<keyword evidence="3" id="KW-1185">Reference proteome</keyword>
<evidence type="ECO:0000256" key="1">
    <source>
        <dbReference type="SAM" id="MobiDB-lite"/>
    </source>
</evidence>
<accession>A0AAD6TF97</accession>
<organism evidence="2 3">
    <name type="scientific">Mycena alexandri</name>
    <dbReference type="NCBI Taxonomy" id="1745969"/>
    <lineage>
        <taxon>Eukaryota</taxon>
        <taxon>Fungi</taxon>
        <taxon>Dikarya</taxon>
        <taxon>Basidiomycota</taxon>
        <taxon>Agaricomycotina</taxon>
        <taxon>Agaricomycetes</taxon>
        <taxon>Agaricomycetidae</taxon>
        <taxon>Agaricales</taxon>
        <taxon>Marasmiineae</taxon>
        <taxon>Mycenaceae</taxon>
        <taxon>Mycena</taxon>
    </lineage>
</organism>
<dbReference type="EMBL" id="JARJCM010000007">
    <property type="protein sequence ID" value="KAJ7044276.1"/>
    <property type="molecule type" value="Genomic_DNA"/>
</dbReference>
<comment type="caution">
    <text evidence="2">The sequence shown here is derived from an EMBL/GenBank/DDBJ whole genome shotgun (WGS) entry which is preliminary data.</text>
</comment>
<name>A0AAD6TF97_9AGAR</name>